<evidence type="ECO:0000256" key="1">
    <source>
        <dbReference type="SAM" id="SignalP"/>
    </source>
</evidence>
<evidence type="ECO:0000313" key="3">
    <source>
        <dbReference type="Proteomes" id="UP000038011"/>
    </source>
</evidence>
<dbReference type="STRING" id="1514904.SU32_09535"/>
<name>A0A0N0E7G8_9HYPH</name>
<feature type="chain" id="PRO_5005847193" evidence="1">
    <location>
        <begin position="20"/>
        <end position="124"/>
    </location>
</feature>
<gene>
    <name evidence="2" type="ORF">SU32_09535</name>
</gene>
<dbReference type="EMBL" id="JXMU01000013">
    <property type="protein sequence ID" value="KPB01132.1"/>
    <property type="molecule type" value="Genomic_DNA"/>
</dbReference>
<comment type="caution">
    <text evidence="2">The sequence shown here is derived from an EMBL/GenBank/DDBJ whole genome shotgun (WGS) entry which is preliminary data.</text>
</comment>
<keyword evidence="1" id="KW-0732">Signal</keyword>
<dbReference type="OrthoDB" id="9905138at2"/>
<organism evidence="2 3">
    <name type="scientific">Ahrensia marina</name>
    <dbReference type="NCBI Taxonomy" id="1514904"/>
    <lineage>
        <taxon>Bacteria</taxon>
        <taxon>Pseudomonadati</taxon>
        <taxon>Pseudomonadota</taxon>
        <taxon>Alphaproteobacteria</taxon>
        <taxon>Hyphomicrobiales</taxon>
        <taxon>Ahrensiaceae</taxon>
        <taxon>Ahrensia</taxon>
    </lineage>
</organism>
<sequence length="124" mass="13570">MTFKNATKSVGLSVFGALAVSVLSGTAVQAEPKYDETLARKIATHVADKLGGLRTGFDLNEKPMFVEIKSIRQKRIADTLEQKGMTLIKPVSFYSAPKNNSDIVYASYKPSSVRVIYDGIIIQN</sequence>
<feature type="signal peptide" evidence="1">
    <location>
        <begin position="1"/>
        <end position="19"/>
    </location>
</feature>
<protein>
    <submittedName>
        <fullName evidence="2">Uncharacterized protein</fullName>
    </submittedName>
</protein>
<evidence type="ECO:0000313" key="2">
    <source>
        <dbReference type="EMBL" id="KPB01132.1"/>
    </source>
</evidence>
<dbReference type="PATRIC" id="fig|1514904.3.peg.737"/>
<proteinExistence type="predicted"/>
<dbReference type="Proteomes" id="UP000038011">
    <property type="component" value="Unassembled WGS sequence"/>
</dbReference>
<dbReference type="AlphaFoldDB" id="A0A0N0E7G8"/>
<accession>A0A0N0E7G8</accession>
<dbReference type="RefSeq" id="WP_053999130.1">
    <property type="nucleotide sequence ID" value="NZ_JXMU01000013.1"/>
</dbReference>
<keyword evidence="3" id="KW-1185">Reference proteome</keyword>
<reference evidence="2 3" key="1">
    <citation type="submission" date="2015-01" db="EMBL/GenBank/DDBJ databases">
        <title>Ahrensia donghaiensis sp. nov., a novel dimethylsulphoniopropionate-cleavage bacterium isolated from seawater and emended descriptions of the genus Ahrensia and Ahrensia kielensis.</title>
        <authorList>
            <person name="Liu J."/>
        </authorList>
    </citation>
    <scope>NUCLEOTIDE SEQUENCE [LARGE SCALE GENOMIC DNA]</scope>
    <source>
        <strain evidence="2 3">LZD062</strain>
    </source>
</reference>